<keyword evidence="1" id="KW-1133">Transmembrane helix</keyword>
<keyword evidence="1" id="KW-0472">Membrane</keyword>
<keyword evidence="1" id="KW-0812">Transmembrane</keyword>
<proteinExistence type="predicted"/>
<accession>A0A099KHM9</accession>
<evidence type="ECO:0000313" key="2">
    <source>
        <dbReference type="EMBL" id="KGJ90309.1"/>
    </source>
</evidence>
<dbReference type="RefSeq" id="WP_150113757.1">
    <property type="nucleotide sequence ID" value="NZ_JQED01000035.1"/>
</dbReference>
<dbReference type="PATRIC" id="fig|28229.4.peg.2605"/>
<reference evidence="2 3" key="1">
    <citation type="submission" date="2014-08" db="EMBL/GenBank/DDBJ databases">
        <title>Genomic and Phenotypic Diversity of Colwellia psychrerythraea strains from Disparate Marine Basins.</title>
        <authorList>
            <person name="Techtmann S.M."/>
            <person name="Stelling S.C."/>
            <person name="Utturkar S.M."/>
            <person name="Alshibli N."/>
            <person name="Harris A."/>
            <person name="Brown S.D."/>
            <person name="Hazen T.C."/>
        </authorList>
    </citation>
    <scope>NUCLEOTIDE SEQUENCE [LARGE SCALE GENOMIC DNA]</scope>
    <source>
        <strain evidence="2 3">ND2E</strain>
    </source>
</reference>
<feature type="transmembrane region" description="Helical" evidence="1">
    <location>
        <begin position="75"/>
        <end position="96"/>
    </location>
</feature>
<protein>
    <submittedName>
        <fullName evidence="2">Uncharacterized protein</fullName>
    </submittedName>
</protein>
<dbReference type="OrthoDB" id="6394609at2"/>
<dbReference type="AlphaFoldDB" id="A0A099KHM9"/>
<gene>
    <name evidence="2" type="ORF">ND2E_3457</name>
</gene>
<dbReference type="EMBL" id="JQED01000035">
    <property type="protein sequence ID" value="KGJ90309.1"/>
    <property type="molecule type" value="Genomic_DNA"/>
</dbReference>
<evidence type="ECO:0000313" key="3">
    <source>
        <dbReference type="Proteomes" id="UP000029843"/>
    </source>
</evidence>
<name>A0A099KHM9_COLPS</name>
<sequence>MKLSSMLTSEISEKNHLQIQQSGQRRIDRMAQSGVGKSSLWSLAEVGWTAGPVTFLAAQGGYYLGFGTWLPNENLIFFVGYTVLMGLIAVLVKFIYKATKGQVLEDAKEQLLLVIGSMPDFILSVRDLTLSRMEPESRRYESARILLQKSDLGPQWLTLAVNSIIDSPVIAQAVANIEVYWRAGMYSRIHDINQELSTEISAALVSLEQDRPRLARLLEQRLQGNKNTLRSGVEREPFFIERIFSAIEEDNEDIMGLSDVEEVLTLAFELLSGRRIPMLVVNCVGSSQLMNATDKLEKERSKYRIARARGYSQLLALANFLSDSNLLDYSTVAERLPSRDLLQICLDTLDGLCRNICADIELVKKRENVDMRALKLNHSVLLKALDLYQQAYRSSAMVINEHADFLKDIKSWQRINLKYADANTKVSVTGKQGLHIIERHIQLTDADKITVVKKIAHHFDSQSILSKGLRRRKEQSNWQVSNQQVRAAKQLAIDLALALNPCVFISLPEVQRAIYSSNSVDLGSFEPGLSTTTKVGWGESVAKEVQKDMVKASEQIAQAIHRYYGICLGEKELDFMHQTYGMDKQNVLDYYHENEQGEQSSNVFEPRSPLMIPEVKFAWRKTLALYREHV</sequence>
<organism evidence="2 3">
    <name type="scientific">Colwellia psychrerythraea</name>
    <name type="common">Vibrio psychroerythus</name>
    <dbReference type="NCBI Taxonomy" id="28229"/>
    <lineage>
        <taxon>Bacteria</taxon>
        <taxon>Pseudomonadati</taxon>
        <taxon>Pseudomonadota</taxon>
        <taxon>Gammaproteobacteria</taxon>
        <taxon>Alteromonadales</taxon>
        <taxon>Colwelliaceae</taxon>
        <taxon>Colwellia</taxon>
    </lineage>
</organism>
<dbReference type="Proteomes" id="UP000029843">
    <property type="component" value="Unassembled WGS sequence"/>
</dbReference>
<evidence type="ECO:0000256" key="1">
    <source>
        <dbReference type="SAM" id="Phobius"/>
    </source>
</evidence>
<comment type="caution">
    <text evidence="2">The sequence shown here is derived from an EMBL/GenBank/DDBJ whole genome shotgun (WGS) entry which is preliminary data.</text>
</comment>